<evidence type="ECO:0000259" key="2">
    <source>
        <dbReference type="Pfam" id="PF00582"/>
    </source>
</evidence>
<dbReference type="InterPro" id="IPR006015">
    <property type="entry name" value="Universal_stress_UspA"/>
</dbReference>
<dbReference type="Pfam" id="PF00582">
    <property type="entry name" value="Usp"/>
    <property type="match status" value="2"/>
</dbReference>
<comment type="similarity">
    <text evidence="1">Belongs to the universal stress protein A family.</text>
</comment>
<dbReference type="RefSeq" id="WP_069112957.1">
    <property type="nucleotide sequence ID" value="NZ_FNUC01000003.1"/>
</dbReference>
<feature type="domain" description="UspA" evidence="2">
    <location>
        <begin position="1"/>
        <end position="141"/>
    </location>
</feature>
<dbReference type="InterPro" id="IPR014729">
    <property type="entry name" value="Rossmann-like_a/b/a_fold"/>
</dbReference>
<dbReference type="EMBL" id="FNUC01000003">
    <property type="protein sequence ID" value="SEE70589.1"/>
    <property type="molecule type" value="Genomic_DNA"/>
</dbReference>
<dbReference type="Proteomes" id="UP000181980">
    <property type="component" value="Unassembled WGS sequence"/>
</dbReference>
<dbReference type="PANTHER" id="PTHR31964">
    <property type="entry name" value="ADENINE NUCLEOTIDE ALPHA HYDROLASES-LIKE SUPERFAMILY PROTEIN"/>
    <property type="match status" value="1"/>
</dbReference>
<keyword evidence="4" id="KW-1185">Reference proteome</keyword>
<evidence type="ECO:0000313" key="3">
    <source>
        <dbReference type="EMBL" id="SEE70589.1"/>
    </source>
</evidence>
<proteinExistence type="inferred from homology"/>
<gene>
    <name evidence="3" type="ORF">SAMN04488561_2348</name>
</gene>
<dbReference type="STRING" id="561176.SAMN04488561_2348"/>
<protein>
    <submittedName>
        <fullName evidence="3">Nucleotide-binding universal stress protein, UspA family</fullName>
    </submittedName>
</protein>
<dbReference type="AlphaFoldDB" id="A0A1H5L0D9"/>
<evidence type="ECO:0000256" key="1">
    <source>
        <dbReference type="ARBA" id="ARBA00008791"/>
    </source>
</evidence>
<dbReference type="InterPro" id="IPR006016">
    <property type="entry name" value="UspA"/>
</dbReference>
<accession>A0A1H5L0D9</accession>
<dbReference type="PANTHER" id="PTHR31964:SF113">
    <property type="entry name" value="USPA DOMAIN-CONTAINING PROTEIN"/>
    <property type="match status" value="1"/>
</dbReference>
<dbReference type="SUPFAM" id="SSF52402">
    <property type="entry name" value="Adenine nucleotide alpha hydrolases-like"/>
    <property type="match status" value="2"/>
</dbReference>
<name>A0A1H5L0D9_9ACTN</name>
<dbReference type="OrthoDB" id="6174426at2"/>
<evidence type="ECO:0000313" key="4">
    <source>
        <dbReference type="Proteomes" id="UP000181980"/>
    </source>
</evidence>
<dbReference type="PRINTS" id="PR01438">
    <property type="entry name" value="UNVRSLSTRESS"/>
</dbReference>
<sequence>MTNAVVVGVDGSPDSGHALSWAAAEAHRRGSVLYVVFGLWTPLAALPFGGAAVRLPPDELRLYSTRVLDRAKELVREQHPGVEVSTVLVVRPPVQALLDISHDAALVVVGTRGLGAFGGLLLGSVSARVAARATAPAVVVPEPAGPGDGTIVAGVDGSPHGDAALRFALTEADRRAVPVAAVTAYEPDPLMLPVLDPAAVDRAAAIERRGAEQLASDAVGRARAATGAAAPVTVRVQAGRAAEVLTDAGRDAGLIVVGSRGRGEVRGLLLGSTSQGVLHHAGRPVAVLHAPPD</sequence>
<organism evidence="3 4">
    <name type="scientific">Jiangella alba</name>
    <dbReference type="NCBI Taxonomy" id="561176"/>
    <lineage>
        <taxon>Bacteria</taxon>
        <taxon>Bacillati</taxon>
        <taxon>Actinomycetota</taxon>
        <taxon>Actinomycetes</taxon>
        <taxon>Jiangellales</taxon>
        <taxon>Jiangellaceae</taxon>
        <taxon>Jiangella</taxon>
    </lineage>
</organism>
<dbReference type="Gene3D" id="3.40.50.620">
    <property type="entry name" value="HUPs"/>
    <property type="match status" value="2"/>
</dbReference>
<reference evidence="4" key="1">
    <citation type="submission" date="2016-10" db="EMBL/GenBank/DDBJ databases">
        <authorList>
            <person name="Varghese N."/>
            <person name="Submissions S."/>
        </authorList>
    </citation>
    <scope>NUCLEOTIDE SEQUENCE [LARGE SCALE GENOMIC DNA]</scope>
    <source>
        <strain evidence="4">DSM 45237</strain>
    </source>
</reference>
<feature type="domain" description="UspA" evidence="2">
    <location>
        <begin position="150"/>
        <end position="288"/>
    </location>
</feature>